<protein>
    <submittedName>
        <fullName evidence="3">SdpA family antimicrobial peptide system protein</fullName>
    </submittedName>
</protein>
<dbReference type="NCBIfam" id="TIGR04034">
    <property type="entry name" value="export_SdpA"/>
    <property type="match status" value="1"/>
</dbReference>
<proteinExistence type="predicted"/>
<dbReference type="Proteomes" id="UP001552479">
    <property type="component" value="Unassembled WGS sequence"/>
</dbReference>
<keyword evidence="2" id="KW-1133">Transmembrane helix</keyword>
<dbReference type="InterPro" id="IPR023902">
    <property type="entry name" value="Sporulation_SdpA"/>
</dbReference>
<name>A0ABV3J0Y9_9ACTN</name>
<keyword evidence="4" id="KW-1185">Reference proteome</keyword>
<feature type="region of interest" description="Disordered" evidence="1">
    <location>
        <begin position="89"/>
        <end position="112"/>
    </location>
</feature>
<dbReference type="RefSeq" id="WP_366089791.1">
    <property type="nucleotide sequence ID" value="NZ_JBFASG010000033.1"/>
</dbReference>
<keyword evidence="2" id="KW-0812">Transmembrane</keyword>
<gene>
    <name evidence="3" type="ORF">AB0L03_26705</name>
</gene>
<sequence>MLQHDSSKDDSVRDGSPKETDCRAADDAARQRAAFTRTFAAMLAVIAASIYFALPNNVTTPSWAPTAKFYSSAFVPQGWAFFTKSPQSEQMGAYRPDGDEEPGNLSMTPQGRASNLFGLTRRQRAQGPEEALLNAQVRDWAPCQDANDACVREAAARPAQDVTNASPLPSLCGDVVMTNERPVPWAYRDLSPDTSHITRTVHLRITCHG</sequence>
<feature type="region of interest" description="Disordered" evidence="1">
    <location>
        <begin position="1"/>
        <end position="25"/>
    </location>
</feature>
<reference evidence="3 4" key="1">
    <citation type="submission" date="2024-06" db="EMBL/GenBank/DDBJ databases">
        <title>The Natural Products Discovery Center: Release of the First 8490 Sequenced Strains for Exploring Actinobacteria Biosynthetic Diversity.</title>
        <authorList>
            <person name="Kalkreuter E."/>
            <person name="Kautsar S.A."/>
            <person name="Yang D."/>
            <person name="Bader C.D."/>
            <person name="Teijaro C.N."/>
            <person name="Fluegel L."/>
            <person name="Davis C.M."/>
            <person name="Simpson J.R."/>
            <person name="Lauterbach L."/>
            <person name="Steele A.D."/>
            <person name="Gui C."/>
            <person name="Meng S."/>
            <person name="Li G."/>
            <person name="Viehrig K."/>
            <person name="Ye F."/>
            <person name="Su P."/>
            <person name="Kiefer A.F."/>
            <person name="Nichols A."/>
            <person name="Cepeda A.J."/>
            <person name="Yan W."/>
            <person name="Fan B."/>
            <person name="Jiang Y."/>
            <person name="Adhikari A."/>
            <person name="Zheng C.-J."/>
            <person name="Schuster L."/>
            <person name="Cowan T.M."/>
            <person name="Smanski M.J."/>
            <person name="Chevrette M.G."/>
            <person name="De Carvalho L.P.S."/>
            <person name="Shen B."/>
        </authorList>
    </citation>
    <scope>NUCLEOTIDE SEQUENCE [LARGE SCALE GENOMIC DNA]</scope>
    <source>
        <strain evidence="3 4">NPDC053791</strain>
    </source>
</reference>
<comment type="caution">
    <text evidence="3">The sequence shown here is derived from an EMBL/GenBank/DDBJ whole genome shotgun (WGS) entry which is preliminary data.</text>
</comment>
<evidence type="ECO:0000313" key="3">
    <source>
        <dbReference type="EMBL" id="MEV4926375.1"/>
    </source>
</evidence>
<dbReference type="Pfam" id="PF17418">
    <property type="entry name" value="SdpA"/>
    <property type="match status" value="1"/>
</dbReference>
<feature type="transmembrane region" description="Helical" evidence="2">
    <location>
        <begin position="34"/>
        <end position="54"/>
    </location>
</feature>
<accession>A0ABV3J0Y9</accession>
<evidence type="ECO:0000256" key="2">
    <source>
        <dbReference type="SAM" id="Phobius"/>
    </source>
</evidence>
<evidence type="ECO:0000256" key="1">
    <source>
        <dbReference type="SAM" id="MobiDB-lite"/>
    </source>
</evidence>
<keyword evidence="2" id="KW-0472">Membrane</keyword>
<evidence type="ECO:0000313" key="4">
    <source>
        <dbReference type="Proteomes" id="UP001552479"/>
    </source>
</evidence>
<organism evidence="3 4">
    <name type="scientific">Streptomyces roseoverticillatus</name>
    <dbReference type="NCBI Taxonomy" id="66429"/>
    <lineage>
        <taxon>Bacteria</taxon>
        <taxon>Bacillati</taxon>
        <taxon>Actinomycetota</taxon>
        <taxon>Actinomycetes</taxon>
        <taxon>Kitasatosporales</taxon>
        <taxon>Streptomycetaceae</taxon>
        <taxon>Streptomyces</taxon>
    </lineage>
</organism>
<dbReference type="EMBL" id="JBFASG010000033">
    <property type="protein sequence ID" value="MEV4926375.1"/>
    <property type="molecule type" value="Genomic_DNA"/>
</dbReference>